<feature type="region of interest" description="Disordered" evidence="1">
    <location>
        <begin position="120"/>
        <end position="144"/>
    </location>
</feature>
<geneLocation type="plasmid" evidence="3">
    <name>pdcar2</name>
</geneLocation>
<name>A0A4P6HS23_9BACT</name>
<proteinExistence type="predicted"/>
<gene>
    <name evidence="2" type="ORF">C3Y92_20585</name>
</gene>
<evidence type="ECO:0000313" key="3">
    <source>
        <dbReference type="Proteomes" id="UP000293296"/>
    </source>
</evidence>
<keyword evidence="3" id="KW-1185">Reference proteome</keyword>
<keyword evidence="2" id="KW-0614">Plasmid</keyword>
<dbReference type="AlphaFoldDB" id="A0A4P6HS23"/>
<organism evidence="2 3">
    <name type="scientific">Solidesulfovibrio carbinolicus</name>
    <dbReference type="NCBI Taxonomy" id="296842"/>
    <lineage>
        <taxon>Bacteria</taxon>
        <taxon>Pseudomonadati</taxon>
        <taxon>Thermodesulfobacteriota</taxon>
        <taxon>Desulfovibrionia</taxon>
        <taxon>Desulfovibrionales</taxon>
        <taxon>Desulfovibrionaceae</taxon>
        <taxon>Solidesulfovibrio</taxon>
    </lineage>
</organism>
<evidence type="ECO:0000313" key="2">
    <source>
        <dbReference type="EMBL" id="QAZ69676.1"/>
    </source>
</evidence>
<sequence>MAFKLFQRETRSYEAVVSIWPRGQLSIPTGTLKRFRLDQKKGVQLFFDDDKRLIGIKFIDDLEAEGAMPIAMRKSGVVVSFKPFLDYHEIEYAGFTRKFKIEYDPENDLYVFDPANPAEKVAQQRRGKKSGGDAEGLTQQLPLG</sequence>
<dbReference type="EMBL" id="CP026540">
    <property type="protein sequence ID" value="QAZ69676.1"/>
    <property type="molecule type" value="Genomic_DNA"/>
</dbReference>
<evidence type="ECO:0000256" key="1">
    <source>
        <dbReference type="SAM" id="MobiDB-lite"/>
    </source>
</evidence>
<dbReference type="GeneID" id="39472115"/>
<accession>A0A4P6HS23</accession>
<dbReference type="OrthoDB" id="5514228at2"/>
<dbReference type="Proteomes" id="UP000293296">
    <property type="component" value="Plasmid pDCAR2"/>
</dbReference>
<dbReference type="RefSeq" id="WP_129356184.1">
    <property type="nucleotide sequence ID" value="NZ_CP026540.1"/>
</dbReference>
<reference evidence="2 3" key="1">
    <citation type="submission" date="2018-02" db="EMBL/GenBank/DDBJ databases">
        <title>Genome sequence of Desulfovibrio carbinolicus DSM 3852.</title>
        <authorList>
            <person name="Wilbanks E."/>
            <person name="Skennerton C.T."/>
            <person name="Orphan V.J."/>
        </authorList>
    </citation>
    <scope>NUCLEOTIDE SEQUENCE [LARGE SCALE GENOMIC DNA]</scope>
    <source>
        <strain evidence="2 3">DSM 3852</strain>
        <plasmid evidence="3">pdcar2</plasmid>
    </source>
</reference>
<protein>
    <submittedName>
        <fullName evidence="2">Uncharacterized protein</fullName>
    </submittedName>
</protein>
<dbReference type="KEGG" id="dcb:C3Y92_20585"/>